<dbReference type="KEGG" id="dbk:DGMP_21430"/>
<keyword evidence="3" id="KW-1185">Reference proteome</keyword>
<dbReference type="Proteomes" id="UP000826725">
    <property type="component" value="Chromosome"/>
</dbReference>
<name>A0A8D5FIP6_9BACT</name>
<dbReference type="AlphaFoldDB" id="A0A8D5FIP6"/>
<feature type="region of interest" description="Disordered" evidence="1">
    <location>
        <begin position="47"/>
        <end position="108"/>
    </location>
</feature>
<evidence type="ECO:0000313" key="3">
    <source>
        <dbReference type="Proteomes" id="UP000826725"/>
    </source>
</evidence>
<protein>
    <submittedName>
        <fullName evidence="2">Uncharacterized protein</fullName>
    </submittedName>
</protein>
<feature type="compositionally biased region" description="Acidic residues" evidence="1">
    <location>
        <begin position="58"/>
        <end position="108"/>
    </location>
</feature>
<gene>
    <name evidence="2" type="ORF">DGMP_21430</name>
</gene>
<evidence type="ECO:0000313" key="2">
    <source>
        <dbReference type="EMBL" id="BCL61450.1"/>
    </source>
</evidence>
<organism evidence="2 3">
    <name type="scientific">Desulfomarina profundi</name>
    <dbReference type="NCBI Taxonomy" id="2772557"/>
    <lineage>
        <taxon>Bacteria</taxon>
        <taxon>Pseudomonadati</taxon>
        <taxon>Thermodesulfobacteriota</taxon>
        <taxon>Desulfobulbia</taxon>
        <taxon>Desulfobulbales</taxon>
        <taxon>Desulfobulbaceae</taxon>
        <taxon>Desulfomarina</taxon>
    </lineage>
</organism>
<proteinExistence type="predicted"/>
<reference evidence="2" key="1">
    <citation type="submission" date="2020-09" db="EMBL/GenBank/DDBJ databases">
        <title>Desulfogranum mesoprofundum gen. nov., sp. nov., a novel mesophilic, sulfate-reducing chemolithoautotroph isolated from a deep-sea hydrothermal vent chimney in the Suiyo Seamount.</title>
        <authorList>
            <person name="Hashimoto Y."/>
            <person name="Nakagawa S."/>
        </authorList>
    </citation>
    <scope>NUCLEOTIDE SEQUENCE</scope>
    <source>
        <strain evidence="2">KT2</strain>
    </source>
</reference>
<accession>A0A8D5FIP6</accession>
<dbReference type="EMBL" id="AP024086">
    <property type="protein sequence ID" value="BCL61450.1"/>
    <property type="molecule type" value="Genomic_DNA"/>
</dbReference>
<dbReference type="RefSeq" id="WP_228853903.1">
    <property type="nucleotide sequence ID" value="NZ_AP024086.1"/>
</dbReference>
<sequence length="289" mass="32258">MRCPKCGYISFDYLEVCQKCKKNIKEVADQLQGGVLAVDPPSFLNLDLDSDRESTDNFTEEYSDSSEELTEQDDFLDADLEVLFEEDSDQEEGLELPEPETGAEGEDGFEISLDADEDGLSIDLDDEEDVSLDFSTDEEEIVAELSEIEDNKQDQERSPDFQFVDDADEDELELDLGEEDEFAIELPDELADLSDLAPPVPAEEMDAVTDLDSLEISLDGLELDLEAEKPAVKQVLSTDEEEIVLSLDEIDFSDALDDVKKDPHAKMMDMDADLDFDLDLGGLSIHDDL</sequence>
<evidence type="ECO:0000256" key="1">
    <source>
        <dbReference type="SAM" id="MobiDB-lite"/>
    </source>
</evidence>